<evidence type="ECO:0000313" key="3">
    <source>
        <dbReference type="Proteomes" id="UP000252519"/>
    </source>
</evidence>
<dbReference type="Proteomes" id="UP000252519">
    <property type="component" value="Unassembled WGS sequence"/>
</dbReference>
<feature type="region of interest" description="Disordered" evidence="1">
    <location>
        <begin position="1"/>
        <end position="39"/>
    </location>
</feature>
<proteinExistence type="predicted"/>
<dbReference type="AlphaFoldDB" id="A0A368FKF6"/>
<organism evidence="2 3">
    <name type="scientific">Ancylostoma caninum</name>
    <name type="common">Dog hookworm</name>
    <dbReference type="NCBI Taxonomy" id="29170"/>
    <lineage>
        <taxon>Eukaryota</taxon>
        <taxon>Metazoa</taxon>
        <taxon>Ecdysozoa</taxon>
        <taxon>Nematoda</taxon>
        <taxon>Chromadorea</taxon>
        <taxon>Rhabditida</taxon>
        <taxon>Rhabditina</taxon>
        <taxon>Rhabditomorpha</taxon>
        <taxon>Strongyloidea</taxon>
        <taxon>Ancylostomatidae</taxon>
        <taxon>Ancylostomatinae</taxon>
        <taxon>Ancylostoma</taxon>
    </lineage>
</organism>
<evidence type="ECO:0000313" key="2">
    <source>
        <dbReference type="EMBL" id="RCN30647.1"/>
    </source>
</evidence>
<keyword evidence="3" id="KW-1185">Reference proteome</keyword>
<comment type="caution">
    <text evidence="2">The sequence shown here is derived from an EMBL/GenBank/DDBJ whole genome shotgun (WGS) entry which is preliminary data.</text>
</comment>
<evidence type="ECO:0000256" key="1">
    <source>
        <dbReference type="SAM" id="MobiDB-lite"/>
    </source>
</evidence>
<name>A0A368FKF6_ANCCA</name>
<gene>
    <name evidence="2" type="ORF">ANCCAN_23583</name>
</gene>
<accession>A0A368FKF6</accession>
<sequence>MDLRQLRVSRQPAPVRPDPPMDQRFLPDPWKRTTIQNRG</sequence>
<dbReference type="EMBL" id="JOJR01001504">
    <property type="protein sequence ID" value="RCN30647.1"/>
    <property type="molecule type" value="Genomic_DNA"/>
</dbReference>
<reference evidence="2 3" key="1">
    <citation type="submission" date="2014-10" db="EMBL/GenBank/DDBJ databases">
        <title>Draft genome of the hookworm Ancylostoma caninum.</title>
        <authorList>
            <person name="Mitreva M."/>
        </authorList>
    </citation>
    <scope>NUCLEOTIDE SEQUENCE [LARGE SCALE GENOMIC DNA]</scope>
    <source>
        <strain evidence="2 3">Baltimore</strain>
    </source>
</reference>
<protein>
    <submittedName>
        <fullName evidence="2">Uncharacterized protein</fullName>
    </submittedName>
</protein>